<reference evidence="2" key="1">
    <citation type="journal article" date="2019" name="Int. J. Syst. Evol. Microbiol.">
        <title>The Global Catalogue of Microorganisms (GCM) 10K type strain sequencing project: providing services to taxonomists for standard genome sequencing and annotation.</title>
        <authorList>
            <consortium name="The Broad Institute Genomics Platform"/>
            <consortium name="The Broad Institute Genome Sequencing Center for Infectious Disease"/>
            <person name="Wu L."/>
            <person name="Ma J."/>
        </authorList>
    </citation>
    <scope>NUCLEOTIDE SEQUENCE [LARGE SCALE GENOMIC DNA]</scope>
    <source>
        <strain evidence="2">CCUG 53903</strain>
    </source>
</reference>
<organism evidence="1 2">
    <name type="scientific">Nonomuraea insulae</name>
    <dbReference type="NCBI Taxonomy" id="1616787"/>
    <lineage>
        <taxon>Bacteria</taxon>
        <taxon>Bacillati</taxon>
        <taxon>Actinomycetota</taxon>
        <taxon>Actinomycetes</taxon>
        <taxon>Streptosporangiales</taxon>
        <taxon>Streptosporangiaceae</taxon>
        <taxon>Nonomuraea</taxon>
    </lineage>
</organism>
<dbReference type="RefSeq" id="WP_379516534.1">
    <property type="nucleotide sequence ID" value="NZ_JBHSPA010000027.1"/>
</dbReference>
<dbReference type="Pfam" id="PF08012">
    <property type="entry name" value="DUF1702"/>
    <property type="match status" value="1"/>
</dbReference>
<dbReference type="Proteomes" id="UP001596058">
    <property type="component" value="Unassembled WGS sequence"/>
</dbReference>
<dbReference type="EMBL" id="JBHSPA010000027">
    <property type="protein sequence ID" value="MFC5827033.1"/>
    <property type="molecule type" value="Genomic_DNA"/>
</dbReference>
<keyword evidence="2" id="KW-1185">Reference proteome</keyword>
<protein>
    <submittedName>
        <fullName evidence="1">DUF1702 family protein</fullName>
    </submittedName>
</protein>
<evidence type="ECO:0000313" key="1">
    <source>
        <dbReference type="EMBL" id="MFC5827033.1"/>
    </source>
</evidence>
<gene>
    <name evidence="1" type="ORF">ACFPZ3_24440</name>
</gene>
<comment type="caution">
    <text evidence="1">The sequence shown here is derived from an EMBL/GenBank/DDBJ whole genome shotgun (WGS) entry which is preliminary data.</text>
</comment>
<name>A0ABW1CQ81_9ACTN</name>
<dbReference type="InterPro" id="IPR012964">
    <property type="entry name" value="DUF1702"/>
</dbReference>
<evidence type="ECO:0000313" key="2">
    <source>
        <dbReference type="Proteomes" id="UP001596058"/>
    </source>
</evidence>
<sequence>MAGLLRSLRRRILTPNIAETKLAVRGFHVKDEAARELLEKIGEIFLTGFAYAVESGTTAEAEERLEQIPERFRGFAYEGAGMGFAILDCVTFGDLRRVRSLLAGRGERHNYMIYVGIGWAMARLPRFLWPKSDTLDPLLLWLVHDGYGFHQAYFHTDRYVRQQRPETGFGWPAGQEAYARRAIDQGIGRALWFVGGTDAEQTVKLIESFPRERHADLYAGTGLATTYAGGATEDELLWLRHQAGAHLPQLAQGSAFAAEARIRAGLLVPHTRQATQIICGATAEQAAETCSKTRPDSSLPGELPAFEIWRQRIADAFVSLGGVTP</sequence>
<proteinExistence type="predicted"/>
<accession>A0ABW1CQ81</accession>